<feature type="compositionally biased region" description="Polar residues" evidence="1">
    <location>
        <begin position="339"/>
        <end position="358"/>
    </location>
</feature>
<feature type="compositionally biased region" description="Basic and acidic residues" evidence="1">
    <location>
        <begin position="666"/>
        <end position="677"/>
    </location>
</feature>
<feature type="region of interest" description="Disordered" evidence="1">
    <location>
        <begin position="748"/>
        <end position="775"/>
    </location>
</feature>
<feature type="region of interest" description="Disordered" evidence="1">
    <location>
        <begin position="643"/>
        <end position="727"/>
    </location>
</feature>
<feature type="compositionally biased region" description="Pro residues" evidence="1">
    <location>
        <begin position="487"/>
        <end position="498"/>
    </location>
</feature>
<evidence type="ECO:0000259" key="2">
    <source>
        <dbReference type="PROSITE" id="PS50010"/>
    </source>
</evidence>
<dbReference type="Gene3D" id="1.20.900.10">
    <property type="entry name" value="Dbl homology (DH) domain"/>
    <property type="match status" value="1"/>
</dbReference>
<name>A0ABR3J822_9AGAR</name>
<dbReference type="Pfam" id="PF00621">
    <property type="entry name" value="RhoGEF"/>
    <property type="match status" value="1"/>
</dbReference>
<dbReference type="PANTHER" id="PTHR24216">
    <property type="entry name" value="PAXILLIN-RELATED"/>
    <property type="match status" value="1"/>
</dbReference>
<feature type="compositionally biased region" description="Low complexity" evidence="1">
    <location>
        <begin position="238"/>
        <end position="253"/>
    </location>
</feature>
<sequence length="925" mass="100609">MRSFPVLAQSLASGQGDPAHRRSRPNKLRKSAPSTPHPHVLDFPLVDLASPSTASIYSSSQLLAHNTPSLALSATTLSRKLTKRRPSQSMAAAVPAVYTTLSDQDIHMARLQRSYPPSSYRSPEASYVHLPSLETDIPTSHRTSVPALTPAPPVPPTPLSVRSHSESTPSLQNPKKRSIRLSFRRKKRPGPFKDSEPRPPLPTDPRALGDGAWLPPLTFGTPISHILPGSQTPPWPNHPSSSSPSAAAPLPSSHWTSGRLQEVTRADGYKATWSLDFELDVDWDPDLEVWETNLNLSSQSTENAMLRPWADVKKSPKPKFIIGDEDAVKPAISPGGIDWQTSQSSHGSETSPSMTHASYSPYSNESMSAASSSLLSPLRPPIMRRNAAIGPVQRRNTAPGTQSTHRRWTLAMALMDDDITDEVLIRELEKVRMKQMANAMNIRRPTQGTNDAREHPTQRRLIISTASLPPFPSSFPDPAATSHERPLPPLPSSPPSSPPFVTSPTEDLRFSPPLPSPSPTWLSARRALLIVRELVRTERSYLHSLRALLLGHVSGIEPPRLMLAYAAELARVSEALLGRMEGDLCVKGVANAFIDMCGPDVNLDPEAVKHQGLAGRPVEGGLETAFIAWCGVVGGWFANGSASGDSRGGAPKARRRLSKARISIVENREKENKKPLRIDPPPRQAVSQPNSAVPQDTSSSSSGGMLSRNASSSQVNGGSVSPLKRTVSTWRKSMPSIPALGITRSMSVYGTTKARTPRRPPIMTQPDDDDDDDEDIFQDARESQQASLDDHDMTARTVWSSDGHESASQFNRANIPAWSSAQAESSSHGVIQDTGRAGLEGLAPARYDGDGVQNSKDRKLLTVRDLAILPTQRVMRYVLLYRDLLAHTPATSPSRVLVERAVEAASRVAQKCDRAQGNAAFLLQR</sequence>
<accession>A0ABR3J822</accession>
<feature type="compositionally biased region" description="Acidic residues" evidence="1">
    <location>
        <begin position="766"/>
        <end position="775"/>
    </location>
</feature>
<proteinExistence type="predicted"/>
<feature type="compositionally biased region" description="Basic residues" evidence="1">
    <location>
        <begin position="174"/>
        <end position="190"/>
    </location>
</feature>
<organism evidence="3 4">
    <name type="scientific">Hohenbuehelia grisea</name>
    <dbReference type="NCBI Taxonomy" id="104357"/>
    <lineage>
        <taxon>Eukaryota</taxon>
        <taxon>Fungi</taxon>
        <taxon>Dikarya</taxon>
        <taxon>Basidiomycota</taxon>
        <taxon>Agaricomycotina</taxon>
        <taxon>Agaricomycetes</taxon>
        <taxon>Agaricomycetidae</taxon>
        <taxon>Agaricales</taxon>
        <taxon>Pleurotineae</taxon>
        <taxon>Pleurotaceae</taxon>
        <taxon>Hohenbuehelia</taxon>
    </lineage>
</organism>
<feature type="region of interest" description="Disordered" evidence="1">
    <location>
        <begin position="334"/>
        <end position="365"/>
    </location>
</feature>
<dbReference type="PROSITE" id="PS50010">
    <property type="entry name" value="DH_2"/>
    <property type="match status" value="1"/>
</dbReference>
<feature type="region of interest" description="Disordered" evidence="1">
    <location>
        <begin position="385"/>
        <end position="405"/>
    </location>
</feature>
<feature type="region of interest" description="Disordered" evidence="1">
    <location>
        <begin position="1"/>
        <end position="39"/>
    </location>
</feature>
<dbReference type="InterPro" id="IPR035899">
    <property type="entry name" value="DBL_dom_sf"/>
</dbReference>
<evidence type="ECO:0000313" key="3">
    <source>
        <dbReference type="EMBL" id="KAL0951647.1"/>
    </source>
</evidence>
<feature type="domain" description="DH" evidence="2">
    <location>
        <begin position="861"/>
        <end position="915"/>
    </location>
</feature>
<dbReference type="Proteomes" id="UP001556367">
    <property type="component" value="Unassembled WGS sequence"/>
</dbReference>
<dbReference type="SUPFAM" id="SSF48065">
    <property type="entry name" value="DBL homology domain (DH-domain)"/>
    <property type="match status" value="1"/>
</dbReference>
<feature type="compositionally biased region" description="Polar residues" evidence="1">
    <location>
        <begin position="394"/>
        <end position="403"/>
    </location>
</feature>
<feature type="region of interest" description="Disordered" evidence="1">
    <location>
        <begin position="467"/>
        <end position="516"/>
    </location>
</feature>
<reference evidence="4" key="1">
    <citation type="submission" date="2024-06" db="EMBL/GenBank/DDBJ databases">
        <title>Multi-omics analyses provide insights into the biosynthesis of the anticancer antibiotic pleurotin in Hohenbuehelia grisea.</title>
        <authorList>
            <person name="Weaver J.A."/>
            <person name="Alberti F."/>
        </authorList>
    </citation>
    <scope>NUCLEOTIDE SEQUENCE [LARGE SCALE GENOMIC DNA]</scope>
    <source>
        <strain evidence="4">T-177</strain>
    </source>
</reference>
<comment type="caution">
    <text evidence="3">The sequence shown here is derived from an EMBL/GenBank/DDBJ whole genome shotgun (WGS) entry which is preliminary data.</text>
</comment>
<feature type="region of interest" description="Disordered" evidence="1">
    <location>
        <begin position="137"/>
        <end position="255"/>
    </location>
</feature>
<protein>
    <recommendedName>
        <fullName evidence="2">DH domain-containing protein</fullName>
    </recommendedName>
</protein>
<feature type="compositionally biased region" description="Polar residues" evidence="1">
    <location>
        <begin position="685"/>
        <end position="697"/>
    </location>
</feature>
<evidence type="ECO:0000256" key="1">
    <source>
        <dbReference type="SAM" id="MobiDB-lite"/>
    </source>
</evidence>
<dbReference type="EMBL" id="JASNQZ010000011">
    <property type="protein sequence ID" value="KAL0951647.1"/>
    <property type="molecule type" value="Genomic_DNA"/>
</dbReference>
<dbReference type="InterPro" id="IPR000219">
    <property type="entry name" value="DH_dom"/>
</dbReference>
<evidence type="ECO:0000313" key="4">
    <source>
        <dbReference type="Proteomes" id="UP001556367"/>
    </source>
</evidence>
<keyword evidence="4" id="KW-1185">Reference proteome</keyword>
<feature type="compositionally biased region" description="Low complexity" evidence="1">
    <location>
        <begin position="698"/>
        <end position="713"/>
    </location>
</feature>
<feature type="compositionally biased region" description="Pro residues" evidence="1">
    <location>
        <begin position="149"/>
        <end position="158"/>
    </location>
</feature>
<gene>
    <name evidence="3" type="ORF">HGRIS_008327</name>
</gene>
<feature type="compositionally biased region" description="Basic residues" evidence="1">
    <location>
        <begin position="21"/>
        <end position="30"/>
    </location>
</feature>